<reference evidence="1" key="1">
    <citation type="submission" date="2020-08" db="EMBL/GenBank/DDBJ databases">
        <title>Multicomponent nature underlies the extraordinary mechanical properties of spider dragline silk.</title>
        <authorList>
            <person name="Kono N."/>
            <person name="Nakamura H."/>
            <person name="Mori M."/>
            <person name="Yoshida Y."/>
            <person name="Ohtoshi R."/>
            <person name="Malay A.D."/>
            <person name="Moran D.A.P."/>
            <person name="Tomita M."/>
            <person name="Numata K."/>
            <person name="Arakawa K."/>
        </authorList>
    </citation>
    <scope>NUCLEOTIDE SEQUENCE</scope>
</reference>
<sequence length="91" mass="10236">MATSSIESDLLARNPFQTSGTVIRKVIQGHHRAVAPAKDHHLALNARRYRWTTAPQLACDLADVSGRRISRQTVYRSLLAFMPSVQFFQSL</sequence>
<organism evidence="1 2">
    <name type="scientific">Trichonephila clavipes</name>
    <name type="common">Golden silk orbweaver</name>
    <name type="synonym">Nephila clavipes</name>
    <dbReference type="NCBI Taxonomy" id="2585209"/>
    <lineage>
        <taxon>Eukaryota</taxon>
        <taxon>Metazoa</taxon>
        <taxon>Ecdysozoa</taxon>
        <taxon>Arthropoda</taxon>
        <taxon>Chelicerata</taxon>
        <taxon>Arachnida</taxon>
        <taxon>Araneae</taxon>
        <taxon>Araneomorphae</taxon>
        <taxon>Entelegynae</taxon>
        <taxon>Araneoidea</taxon>
        <taxon>Nephilidae</taxon>
        <taxon>Trichonephila</taxon>
    </lineage>
</organism>
<proteinExistence type="predicted"/>
<keyword evidence="2" id="KW-1185">Reference proteome</keyword>
<accession>A0A8X6RX82</accession>
<dbReference type="AlphaFoldDB" id="A0A8X6RX82"/>
<gene>
    <name evidence="1" type="ORF">TNCV_4907631</name>
</gene>
<comment type="caution">
    <text evidence="1">The sequence shown here is derived from an EMBL/GenBank/DDBJ whole genome shotgun (WGS) entry which is preliminary data.</text>
</comment>
<protein>
    <submittedName>
        <fullName evidence="1">Uncharacterized protein</fullName>
    </submittedName>
</protein>
<evidence type="ECO:0000313" key="1">
    <source>
        <dbReference type="EMBL" id="GFX98115.1"/>
    </source>
</evidence>
<evidence type="ECO:0000313" key="2">
    <source>
        <dbReference type="Proteomes" id="UP000887159"/>
    </source>
</evidence>
<dbReference type="EMBL" id="BMAU01021201">
    <property type="protein sequence ID" value="GFX98115.1"/>
    <property type="molecule type" value="Genomic_DNA"/>
</dbReference>
<dbReference type="Proteomes" id="UP000887159">
    <property type="component" value="Unassembled WGS sequence"/>
</dbReference>
<name>A0A8X6RX82_TRICX</name>